<comment type="caution">
    <text evidence="1">The sequence shown here is derived from an EMBL/GenBank/DDBJ whole genome shotgun (WGS) entry which is preliminary data.</text>
</comment>
<evidence type="ECO:0000313" key="1">
    <source>
        <dbReference type="EMBL" id="KAJ5376281.1"/>
    </source>
</evidence>
<evidence type="ECO:0000313" key="2">
    <source>
        <dbReference type="Proteomes" id="UP001147747"/>
    </source>
</evidence>
<gene>
    <name evidence="1" type="ORF">N7509_013167</name>
</gene>
<dbReference type="RefSeq" id="XP_056481311.1">
    <property type="nucleotide sequence ID" value="XM_056637804.1"/>
</dbReference>
<organism evidence="1 2">
    <name type="scientific">Penicillium cosmopolitanum</name>
    <dbReference type="NCBI Taxonomy" id="1131564"/>
    <lineage>
        <taxon>Eukaryota</taxon>
        <taxon>Fungi</taxon>
        <taxon>Dikarya</taxon>
        <taxon>Ascomycota</taxon>
        <taxon>Pezizomycotina</taxon>
        <taxon>Eurotiomycetes</taxon>
        <taxon>Eurotiomycetidae</taxon>
        <taxon>Eurotiales</taxon>
        <taxon>Aspergillaceae</taxon>
        <taxon>Penicillium</taxon>
    </lineage>
</organism>
<name>A0A9W9SCU9_9EURO</name>
<keyword evidence="2" id="KW-1185">Reference proteome</keyword>
<reference evidence="1" key="2">
    <citation type="journal article" date="2023" name="IMA Fungus">
        <title>Comparative genomic study of the Penicillium genus elucidates a diverse pangenome and 15 lateral gene transfer events.</title>
        <authorList>
            <person name="Petersen C."/>
            <person name="Sorensen T."/>
            <person name="Nielsen M.R."/>
            <person name="Sondergaard T.E."/>
            <person name="Sorensen J.L."/>
            <person name="Fitzpatrick D.A."/>
            <person name="Frisvad J.C."/>
            <person name="Nielsen K.L."/>
        </authorList>
    </citation>
    <scope>NUCLEOTIDE SEQUENCE</scope>
    <source>
        <strain evidence="1">IBT 29677</strain>
    </source>
</reference>
<reference evidence="1" key="1">
    <citation type="submission" date="2022-12" db="EMBL/GenBank/DDBJ databases">
        <authorList>
            <person name="Petersen C."/>
        </authorList>
    </citation>
    <scope>NUCLEOTIDE SEQUENCE</scope>
    <source>
        <strain evidence="1">IBT 29677</strain>
    </source>
</reference>
<proteinExistence type="predicted"/>
<dbReference type="EMBL" id="JAPZBU010000012">
    <property type="protein sequence ID" value="KAJ5376281.1"/>
    <property type="molecule type" value="Genomic_DNA"/>
</dbReference>
<accession>A0A9W9SCU9</accession>
<sequence length="195" mass="21143">MASPHKDDARGCPVNNQEVQNSSVSIFTTINSTSPNSTITTSNTNSTINISSGATGQGFPVNAHDHTQSAELNETHGHGDAVRMEVRGQNGNPIIEDFDLDELNLHLPRNIQMSFETEANCAKIGPIPRGGVLGMDGWRRSEPRSAMVRLILFHTRTTNQAIKTLIKPLKTVDEVMALDAATPDPSKKEESTEAI</sequence>
<dbReference type="GeneID" id="81376784"/>
<dbReference type="AlphaFoldDB" id="A0A9W9SCU9"/>
<dbReference type="OrthoDB" id="10563845at2759"/>
<dbReference type="Proteomes" id="UP001147747">
    <property type="component" value="Unassembled WGS sequence"/>
</dbReference>
<protein>
    <submittedName>
        <fullName evidence="1">Uncharacterized protein</fullName>
    </submittedName>
</protein>